<evidence type="ECO:0000256" key="6">
    <source>
        <dbReference type="ARBA" id="ARBA00032976"/>
    </source>
</evidence>
<evidence type="ECO:0000256" key="4">
    <source>
        <dbReference type="ARBA" id="ARBA00022723"/>
    </source>
</evidence>
<evidence type="ECO:0000256" key="2">
    <source>
        <dbReference type="ARBA" id="ARBA00010973"/>
    </source>
</evidence>
<proteinExistence type="inferred from homology"/>
<keyword evidence="4" id="KW-0479">Metal-binding</keyword>
<comment type="similarity">
    <text evidence="2">Belongs to the polysaccharide deacetylase family.</text>
</comment>
<evidence type="ECO:0000256" key="5">
    <source>
        <dbReference type="ARBA" id="ARBA00022801"/>
    </source>
</evidence>
<evidence type="ECO:0000256" key="3">
    <source>
        <dbReference type="ARBA" id="ARBA00020071"/>
    </source>
</evidence>
<protein>
    <recommendedName>
        <fullName evidence="3">Chitooligosaccharide deacetylase</fullName>
    </recommendedName>
    <alternativeName>
        <fullName evidence="6">Nodulation protein B</fullName>
    </alternativeName>
</protein>
<dbReference type="PANTHER" id="PTHR10587">
    <property type="entry name" value="GLYCOSYL TRANSFERASE-RELATED"/>
    <property type="match status" value="1"/>
</dbReference>
<sequence>MATQAMAGDCPGHPDALGTERVLEIDPKGVRVGTKSFPGTLPLAPREVVLTFDDGPWPKTTPAILDALKAECVRATFFLIGDNAKARPALVRRELAEGHTVAHHSMTHPAATLAKLPFEAAVAEIRNGVAADEAAAYGTGGAVPRVPFFRFPGFASTPELLDDLDRSGFAVFGADFWASDWNKMTPDEELALVLKRLDSAGGGIVLFHDTKAQTAEMIPAFLRTLKERGYKVVHIVPAQKQTAR</sequence>
<gene>
    <name evidence="8" type="ORF">QOZ94_001280</name>
</gene>
<name>A0ABU0LBM6_XANAG</name>
<dbReference type="InterPro" id="IPR011330">
    <property type="entry name" value="Glyco_hydro/deAcase_b/a-brl"/>
</dbReference>
<evidence type="ECO:0000313" key="9">
    <source>
        <dbReference type="Proteomes" id="UP001241747"/>
    </source>
</evidence>
<dbReference type="InterPro" id="IPR050248">
    <property type="entry name" value="Polysacc_deacetylase_ArnD"/>
</dbReference>
<evidence type="ECO:0000313" key="8">
    <source>
        <dbReference type="EMBL" id="MDQ0504506.1"/>
    </source>
</evidence>
<dbReference type="Gene3D" id="3.20.20.370">
    <property type="entry name" value="Glycoside hydrolase/deacetylase"/>
    <property type="match status" value="1"/>
</dbReference>
<comment type="function">
    <text evidence="1">Is involved in generating a small heat-stable compound (Nod), an acylated oligomer of N-acetylglucosamine, that stimulates mitosis in various plant protoplasts.</text>
</comment>
<evidence type="ECO:0000259" key="7">
    <source>
        <dbReference type="PROSITE" id="PS51677"/>
    </source>
</evidence>
<organism evidence="8 9">
    <name type="scientific">Xanthobacter agilis</name>
    <dbReference type="NCBI Taxonomy" id="47492"/>
    <lineage>
        <taxon>Bacteria</taxon>
        <taxon>Pseudomonadati</taxon>
        <taxon>Pseudomonadota</taxon>
        <taxon>Alphaproteobacteria</taxon>
        <taxon>Hyphomicrobiales</taxon>
        <taxon>Xanthobacteraceae</taxon>
        <taxon>Xanthobacter</taxon>
    </lineage>
</organism>
<dbReference type="Proteomes" id="UP001241747">
    <property type="component" value="Unassembled WGS sequence"/>
</dbReference>
<dbReference type="RefSeq" id="WP_237345106.1">
    <property type="nucleotide sequence ID" value="NZ_JBAFWJ010000003.1"/>
</dbReference>
<dbReference type="Pfam" id="PF01522">
    <property type="entry name" value="Polysacc_deac_1"/>
    <property type="match status" value="1"/>
</dbReference>
<accession>A0ABU0LBM6</accession>
<dbReference type="PROSITE" id="PS51677">
    <property type="entry name" value="NODB"/>
    <property type="match status" value="1"/>
</dbReference>
<dbReference type="PANTHER" id="PTHR10587:SF133">
    <property type="entry name" value="CHITIN DEACETYLASE 1-RELATED"/>
    <property type="match status" value="1"/>
</dbReference>
<dbReference type="EMBL" id="JAUSVY010000002">
    <property type="protein sequence ID" value="MDQ0504506.1"/>
    <property type="molecule type" value="Genomic_DNA"/>
</dbReference>
<keyword evidence="9" id="KW-1185">Reference proteome</keyword>
<comment type="caution">
    <text evidence="8">The sequence shown here is derived from an EMBL/GenBank/DDBJ whole genome shotgun (WGS) entry which is preliminary data.</text>
</comment>
<dbReference type="SUPFAM" id="SSF88713">
    <property type="entry name" value="Glycoside hydrolase/deacetylase"/>
    <property type="match status" value="1"/>
</dbReference>
<dbReference type="InterPro" id="IPR002509">
    <property type="entry name" value="NODB_dom"/>
</dbReference>
<dbReference type="CDD" id="cd10917">
    <property type="entry name" value="CE4_NodB_like_6s_7s"/>
    <property type="match status" value="1"/>
</dbReference>
<evidence type="ECO:0000256" key="1">
    <source>
        <dbReference type="ARBA" id="ARBA00003236"/>
    </source>
</evidence>
<reference evidence="8 9" key="1">
    <citation type="submission" date="2023-07" db="EMBL/GenBank/DDBJ databases">
        <title>Genomic Encyclopedia of Type Strains, Phase IV (KMG-IV): sequencing the most valuable type-strain genomes for metagenomic binning, comparative biology and taxonomic classification.</title>
        <authorList>
            <person name="Goeker M."/>
        </authorList>
    </citation>
    <scope>NUCLEOTIDE SEQUENCE [LARGE SCALE GENOMIC DNA]</scope>
    <source>
        <strain evidence="8 9">DSM 3770</strain>
    </source>
</reference>
<feature type="domain" description="NodB homology" evidence="7">
    <location>
        <begin position="46"/>
        <end position="233"/>
    </location>
</feature>
<keyword evidence="5" id="KW-0378">Hydrolase</keyword>